<organism evidence="8 9">
    <name type="scientific">Clonostachys byssicola</name>
    <dbReference type="NCBI Taxonomy" id="160290"/>
    <lineage>
        <taxon>Eukaryota</taxon>
        <taxon>Fungi</taxon>
        <taxon>Dikarya</taxon>
        <taxon>Ascomycota</taxon>
        <taxon>Pezizomycotina</taxon>
        <taxon>Sordariomycetes</taxon>
        <taxon>Hypocreomycetidae</taxon>
        <taxon>Hypocreales</taxon>
        <taxon>Bionectriaceae</taxon>
        <taxon>Clonostachys</taxon>
    </lineage>
</organism>
<evidence type="ECO:0000256" key="4">
    <source>
        <dbReference type="ARBA" id="ARBA00023136"/>
    </source>
</evidence>
<dbReference type="GO" id="GO:0016020">
    <property type="term" value="C:membrane"/>
    <property type="evidence" value="ECO:0007669"/>
    <property type="project" value="UniProtKB-SubCell"/>
</dbReference>
<dbReference type="OrthoDB" id="3934549at2759"/>
<evidence type="ECO:0000256" key="6">
    <source>
        <dbReference type="SAM" id="Phobius"/>
    </source>
</evidence>
<feature type="transmembrane region" description="Helical" evidence="6">
    <location>
        <begin position="122"/>
        <end position="147"/>
    </location>
</feature>
<dbReference type="PANTHER" id="PTHR33048">
    <property type="entry name" value="PTH11-LIKE INTEGRAL MEMBRANE PROTEIN (AFU_ORTHOLOGUE AFUA_5G11245)"/>
    <property type="match status" value="1"/>
</dbReference>
<comment type="similarity">
    <text evidence="5">Belongs to the SAT4 family.</text>
</comment>
<keyword evidence="4 6" id="KW-0472">Membrane</keyword>
<protein>
    <recommendedName>
        <fullName evidence="7">Rhodopsin domain-containing protein</fullName>
    </recommendedName>
</protein>
<evidence type="ECO:0000313" key="8">
    <source>
        <dbReference type="EMBL" id="CAG9986898.1"/>
    </source>
</evidence>
<evidence type="ECO:0000256" key="5">
    <source>
        <dbReference type="ARBA" id="ARBA00038359"/>
    </source>
</evidence>
<evidence type="ECO:0000259" key="7">
    <source>
        <dbReference type="Pfam" id="PF20684"/>
    </source>
</evidence>
<evidence type="ECO:0000256" key="3">
    <source>
        <dbReference type="ARBA" id="ARBA00022989"/>
    </source>
</evidence>
<feature type="transmembrane region" description="Helical" evidence="6">
    <location>
        <begin position="206"/>
        <end position="225"/>
    </location>
</feature>
<dbReference type="Proteomes" id="UP000754883">
    <property type="component" value="Unassembled WGS sequence"/>
</dbReference>
<keyword evidence="3 6" id="KW-1133">Transmembrane helix</keyword>
<feature type="transmembrane region" description="Helical" evidence="6">
    <location>
        <begin position="6"/>
        <end position="27"/>
    </location>
</feature>
<proteinExistence type="inferred from homology"/>
<dbReference type="Pfam" id="PF20684">
    <property type="entry name" value="Fung_rhodopsin"/>
    <property type="match status" value="1"/>
</dbReference>
<dbReference type="PANTHER" id="PTHR33048:SF57">
    <property type="entry name" value="INTEGRAL MEMBRANE PROTEIN-RELATED"/>
    <property type="match status" value="1"/>
</dbReference>
<accession>A0A9N9UGT2</accession>
<comment type="caution">
    <text evidence="8">The sequence shown here is derived from an EMBL/GenBank/DDBJ whole genome shotgun (WGS) entry which is preliminary data.</text>
</comment>
<feature type="domain" description="Rhodopsin" evidence="7">
    <location>
        <begin position="27"/>
        <end position="268"/>
    </location>
</feature>
<comment type="subcellular location">
    <subcellularLocation>
        <location evidence="1">Membrane</location>
        <topology evidence="1">Multi-pass membrane protein</topology>
    </subcellularLocation>
</comment>
<gene>
    <name evidence="8" type="ORF">CBYS24578_00017816</name>
</gene>
<dbReference type="InterPro" id="IPR049326">
    <property type="entry name" value="Rhodopsin_dom_fungi"/>
</dbReference>
<feature type="transmembrane region" description="Helical" evidence="6">
    <location>
        <begin position="86"/>
        <end position="110"/>
    </location>
</feature>
<evidence type="ECO:0000313" key="9">
    <source>
        <dbReference type="Proteomes" id="UP000754883"/>
    </source>
</evidence>
<dbReference type="EMBL" id="CABFNO020001406">
    <property type="protein sequence ID" value="CAG9986898.1"/>
    <property type="molecule type" value="Genomic_DNA"/>
</dbReference>
<evidence type="ECO:0000256" key="1">
    <source>
        <dbReference type="ARBA" id="ARBA00004141"/>
    </source>
</evidence>
<sequence>MPLSSGALKVTVISSISSFLSILALALRCWSRYIKKTGFKFNDYSAIAATILALGGAGVILADAIVGATGVHVADILANDPSILDIYFKLIVPGQLLWAAANTCVKLSILSLYTILFPVKRFCYLCYIAIAVTLCYFVSVVVETFALCTPVEFNWDKNIPDGNCEHQSAAFLGAAITNLLIDAFIVALPMPMLFGLRMSLQKRLSIAGMFGLGGIICIISMLRVISVSQWDLDDVTYATTDVSIYSVLEPCLGVVNACLPTIQPAIKRIFGDAVASWSSHDSQGTPIDTKISRNRERQNAQYIRDHNFRRLEDDIPLTTIRSDHGGDSDQNNNGNAITVTRQWEVDSS</sequence>
<name>A0A9N9UGT2_9HYPO</name>
<dbReference type="AlphaFoldDB" id="A0A9N9UGT2"/>
<feature type="transmembrane region" description="Helical" evidence="6">
    <location>
        <begin position="47"/>
        <end position="66"/>
    </location>
</feature>
<feature type="transmembrane region" description="Helical" evidence="6">
    <location>
        <begin position="167"/>
        <end position="194"/>
    </location>
</feature>
<dbReference type="InterPro" id="IPR052337">
    <property type="entry name" value="SAT4-like"/>
</dbReference>
<evidence type="ECO:0000256" key="2">
    <source>
        <dbReference type="ARBA" id="ARBA00022692"/>
    </source>
</evidence>
<keyword evidence="2 6" id="KW-0812">Transmembrane</keyword>
<keyword evidence="9" id="KW-1185">Reference proteome</keyword>
<reference evidence="8" key="1">
    <citation type="submission" date="2021-10" db="EMBL/GenBank/DDBJ databases">
        <authorList>
            <person name="Piombo E."/>
        </authorList>
    </citation>
    <scope>NUCLEOTIDE SEQUENCE</scope>
</reference>